<dbReference type="PANTHER" id="PTHR43284">
    <property type="entry name" value="ASPARAGINE SYNTHETASE (GLUTAMINE-HYDROLYZING)"/>
    <property type="match status" value="1"/>
</dbReference>
<keyword evidence="4" id="KW-0547">Nucleotide-binding</keyword>
<evidence type="ECO:0000256" key="2">
    <source>
        <dbReference type="ARBA" id="ARBA00005752"/>
    </source>
</evidence>
<feature type="domain" description="Glutamine amidotransferase type-2" evidence="9">
    <location>
        <begin position="2"/>
        <end position="214"/>
    </location>
</feature>
<dbReference type="RefSeq" id="WP_201376223.1">
    <property type="nucleotide sequence ID" value="NZ_BNJG01000004.1"/>
</dbReference>
<keyword evidence="11" id="KW-1185">Reference proteome</keyword>
<keyword evidence="7" id="KW-0315">Glutamine amidotransferase</keyword>
<keyword evidence="6" id="KW-0028">Amino-acid biosynthesis</keyword>
<dbReference type="InterPro" id="IPR029055">
    <property type="entry name" value="Ntn_hydrolases_N"/>
</dbReference>
<comment type="caution">
    <text evidence="10">The sequence shown here is derived from an EMBL/GenBank/DDBJ whole genome shotgun (WGS) entry which is preliminary data.</text>
</comment>
<evidence type="ECO:0000313" key="10">
    <source>
        <dbReference type="EMBL" id="GHO60037.1"/>
    </source>
</evidence>
<dbReference type="InterPro" id="IPR006426">
    <property type="entry name" value="Asn_synth_AEB"/>
</dbReference>
<dbReference type="PANTHER" id="PTHR43284:SF1">
    <property type="entry name" value="ASPARAGINE SYNTHETASE"/>
    <property type="match status" value="1"/>
</dbReference>
<dbReference type="EMBL" id="BNJG01000004">
    <property type="protein sequence ID" value="GHO60037.1"/>
    <property type="molecule type" value="Genomic_DNA"/>
</dbReference>
<dbReference type="InterPro" id="IPR001962">
    <property type="entry name" value="Asn_synthase"/>
</dbReference>
<evidence type="ECO:0000256" key="6">
    <source>
        <dbReference type="ARBA" id="ARBA00022888"/>
    </source>
</evidence>
<dbReference type="InterPro" id="IPR051786">
    <property type="entry name" value="ASN_synthetase/amidase"/>
</dbReference>
<evidence type="ECO:0000256" key="3">
    <source>
        <dbReference type="ARBA" id="ARBA00012737"/>
    </source>
</evidence>
<comment type="catalytic activity">
    <reaction evidence="8">
        <text>L-aspartate + L-glutamine + ATP + H2O = L-asparagine + L-glutamate + AMP + diphosphate + H(+)</text>
        <dbReference type="Rhea" id="RHEA:12228"/>
        <dbReference type="ChEBI" id="CHEBI:15377"/>
        <dbReference type="ChEBI" id="CHEBI:15378"/>
        <dbReference type="ChEBI" id="CHEBI:29985"/>
        <dbReference type="ChEBI" id="CHEBI:29991"/>
        <dbReference type="ChEBI" id="CHEBI:30616"/>
        <dbReference type="ChEBI" id="CHEBI:33019"/>
        <dbReference type="ChEBI" id="CHEBI:58048"/>
        <dbReference type="ChEBI" id="CHEBI:58359"/>
        <dbReference type="ChEBI" id="CHEBI:456215"/>
        <dbReference type="EC" id="6.3.5.4"/>
    </reaction>
</comment>
<dbReference type="Pfam" id="PF00733">
    <property type="entry name" value="Asn_synthase"/>
    <property type="match status" value="1"/>
</dbReference>
<keyword evidence="5" id="KW-0067">ATP-binding</keyword>
<sequence>MCGIVGWIDWENDLTSQTSTLKQIADTLCHRGPDAQGEWLSRHAALAHRRLEVIDPANGGQPMLYQVGQRTYALTYNGELYNFRELKRELETRGYRFRTQSDTEVLLAAYAEWGEDCVQHFNGIFAFGLWDEQRQQLLLARDHLGVKPLYYAQRGNTILFGSELKALLAHPLIKAEVDVRGLVELFAFRHTPGSAIYRDIHELRPAHKAVCNHNGMRISRYWSLHSEPHTDDLPTTAEHIRTLLRDIVKRQLIADVPVVAMLSGGLDSSGLTALAAAEFKQEGKQLHTYSIDYVDSAQHFQGSSIRPSLDAPWVQRVSDYAGTMHHTVTVDTPELIENMLVPLHAYDLPGVGQGWASLYLLFKRMKQDAKVALSGESADEVFGGYPWFHSEAAFNAQTFPWMAEMATTRGSRHSRSLMAWLAPDVAQKVNPLEYMNQQYRSAIAEVPRLDGEGAREARMREIFYLNLTYFLPMLLDRKDLMSMATGFEVRVPFCDYRLVEYVWNIPWEMKTTGNIEKGILREALTGILPDDARKRKKSAYPTSQNPTYVNAVRDWTLEIVNDANAPAQSLMNTQVVRAVAEGKVPGLPDEATAFLCERVIQTNEWLKDYHVTLSV</sequence>
<evidence type="ECO:0000259" key="9">
    <source>
        <dbReference type="PROSITE" id="PS51278"/>
    </source>
</evidence>
<name>A0ABQ3V504_9CHLR</name>
<evidence type="ECO:0000256" key="7">
    <source>
        <dbReference type="ARBA" id="ARBA00022962"/>
    </source>
</evidence>
<dbReference type="Proteomes" id="UP000654345">
    <property type="component" value="Unassembled WGS sequence"/>
</dbReference>
<dbReference type="PROSITE" id="PS51278">
    <property type="entry name" value="GATASE_TYPE_2"/>
    <property type="match status" value="1"/>
</dbReference>
<gene>
    <name evidence="10" type="ORF">KSB_85120</name>
</gene>
<comment type="pathway">
    <text evidence="1">Amino-acid biosynthesis; L-asparagine biosynthesis; L-asparagine from L-aspartate (L-Gln route): step 1/1.</text>
</comment>
<dbReference type="Gene3D" id="3.60.20.10">
    <property type="entry name" value="Glutamine Phosphoribosylpyrophosphate, subunit 1, domain 1"/>
    <property type="match status" value="1"/>
</dbReference>
<dbReference type="CDD" id="cd01991">
    <property type="entry name" value="Asn_synthase_B_C"/>
    <property type="match status" value="1"/>
</dbReference>
<proteinExistence type="inferred from homology"/>
<evidence type="ECO:0000313" key="11">
    <source>
        <dbReference type="Proteomes" id="UP000654345"/>
    </source>
</evidence>
<organism evidence="10 11">
    <name type="scientific">Ktedonobacter robiniae</name>
    <dbReference type="NCBI Taxonomy" id="2778365"/>
    <lineage>
        <taxon>Bacteria</taxon>
        <taxon>Bacillati</taxon>
        <taxon>Chloroflexota</taxon>
        <taxon>Ktedonobacteria</taxon>
        <taxon>Ktedonobacterales</taxon>
        <taxon>Ktedonobacteraceae</taxon>
        <taxon>Ktedonobacter</taxon>
    </lineage>
</organism>
<dbReference type="NCBIfam" id="TIGR01536">
    <property type="entry name" value="asn_synth_AEB"/>
    <property type="match status" value="1"/>
</dbReference>
<dbReference type="Gene3D" id="3.40.50.620">
    <property type="entry name" value="HUPs"/>
    <property type="match status" value="1"/>
</dbReference>
<dbReference type="InterPro" id="IPR033738">
    <property type="entry name" value="AsnB_N"/>
</dbReference>
<dbReference type="PIRSF" id="PIRSF001589">
    <property type="entry name" value="Asn_synthetase_glu-h"/>
    <property type="match status" value="1"/>
</dbReference>
<dbReference type="Pfam" id="PF13537">
    <property type="entry name" value="GATase_7"/>
    <property type="match status" value="1"/>
</dbReference>
<dbReference type="InterPro" id="IPR017932">
    <property type="entry name" value="GATase_2_dom"/>
</dbReference>
<evidence type="ECO:0000256" key="1">
    <source>
        <dbReference type="ARBA" id="ARBA00005187"/>
    </source>
</evidence>
<dbReference type="SUPFAM" id="SSF56235">
    <property type="entry name" value="N-terminal nucleophile aminohydrolases (Ntn hydrolases)"/>
    <property type="match status" value="1"/>
</dbReference>
<dbReference type="SUPFAM" id="SSF52402">
    <property type="entry name" value="Adenine nucleotide alpha hydrolases-like"/>
    <property type="match status" value="1"/>
</dbReference>
<dbReference type="InterPro" id="IPR014729">
    <property type="entry name" value="Rossmann-like_a/b/a_fold"/>
</dbReference>
<keyword evidence="6" id="KW-0061">Asparagine biosynthesis</keyword>
<comment type="similarity">
    <text evidence="2">Belongs to the asparagine synthetase family.</text>
</comment>
<accession>A0ABQ3V504</accession>
<evidence type="ECO:0000256" key="8">
    <source>
        <dbReference type="ARBA" id="ARBA00048741"/>
    </source>
</evidence>
<reference evidence="10 11" key="1">
    <citation type="journal article" date="2021" name="Int. J. Syst. Evol. Microbiol.">
        <title>Reticulibacter mediterranei gen. nov., sp. nov., within the new family Reticulibacteraceae fam. nov., and Ktedonospora formicarum gen. nov., sp. nov., Ktedonobacter robiniae sp. nov., Dictyobacter formicarum sp. nov. and Dictyobacter arantiisoli sp. nov., belonging to the class Ktedonobacteria.</title>
        <authorList>
            <person name="Yabe S."/>
            <person name="Zheng Y."/>
            <person name="Wang C.M."/>
            <person name="Sakai Y."/>
            <person name="Abe K."/>
            <person name="Yokota A."/>
            <person name="Donadio S."/>
            <person name="Cavaletti L."/>
            <person name="Monciardini P."/>
        </authorList>
    </citation>
    <scope>NUCLEOTIDE SEQUENCE [LARGE SCALE GENOMIC DNA]</scope>
    <source>
        <strain evidence="10 11">SOSP1-30</strain>
    </source>
</reference>
<dbReference type="EC" id="6.3.5.4" evidence="3"/>
<evidence type="ECO:0000256" key="4">
    <source>
        <dbReference type="ARBA" id="ARBA00022741"/>
    </source>
</evidence>
<dbReference type="CDD" id="cd00712">
    <property type="entry name" value="AsnB"/>
    <property type="match status" value="1"/>
</dbReference>
<evidence type="ECO:0000256" key="5">
    <source>
        <dbReference type="ARBA" id="ARBA00022840"/>
    </source>
</evidence>
<protein>
    <recommendedName>
        <fullName evidence="3">asparagine synthase (glutamine-hydrolyzing)</fullName>
        <ecNumber evidence="3">6.3.5.4</ecNumber>
    </recommendedName>
</protein>